<dbReference type="AlphaFoldDB" id="A0A2T0KFV6"/>
<sequence>MCKDLAMHRVVVLALPGVYPFEMGIPKRVFGSAFDRTGAALYEVVTAGLSADPVPTAADFSINVEHGPEVLATADTVVVPALEPIAPMFTDGLLDDRTRSVLGHLRPGTRLVSICTGAYVLASAGLLDGRPATNHWHCTTHFQRLFPRIAVDPTVLFVDDGDVLTSAGAAAGVDLCLHLVRRDHGSEVANAVARRCIVPPWRDGGQAQYIEQPVPERTEASTAPTREWALRHLDEPLTLATLAEHARMSVRTFTRRFRQETGATPGSWLISQRIDLARHLLETTDLPVERVAQRAGFGTSASFRQHLRAVTGVGPHSYRRTFHHATLRVQHREVAADR</sequence>
<dbReference type="InterPro" id="IPR052158">
    <property type="entry name" value="INH-QAR"/>
</dbReference>
<dbReference type="Proteomes" id="UP000239415">
    <property type="component" value="Unassembled WGS sequence"/>
</dbReference>
<dbReference type="InterPro" id="IPR018060">
    <property type="entry name" value="HTH_AraC"/>
</dbReference>
<dbReference type="SMART" id="SM00342">
    <property type="entry name" value="HTH_ARAC"/>
    <property type="match status" value="1"/>
</dbReference>
<dbReference type="PANTHER" id="PTHR43130:SF3">
    <property type="entry name" value="HTH-TYPE TRANSCRIPTIONAL REGULATOR RV1931C"/>
    <property type="match status" value="1"/>
</dbReference>
<dbReference type="InterPro" id="IPR002818">
    <property type="entry name" value="DJ-1/PfpI"/>
</dbReference>
<evidence type="ECO:0000313" key="5">
    <source>
        <dbReference type="Proteomes" id="UP000239415"/>
    </source>
</evidence>
<evidence type="ECO:0000256" key="2">
    <source>
        <dbReference type="ARBA" id="ARBA00023163"/>
    </source>
</evidence>
<name>A0A2T0KFV6_9ACTN</name>
<dbReference type="Gene3D" id="1.10.10.60">
    <property type="entry name" value="Homeodomain-like"/>
    <property type="match status" value="1"/>
</dbReference>
<dbReference type="Pfam" id="PF01965">
    <property type="entry name" value="DJ-1_PfpI"/>
    <property type="match status" value="1"/>
</dbReference>
<gene>
    <name evidence="4" type="ORF">CLV67_105421</name>
</gene>
<protein>
    <submittedName>
        <fullName evidence="4">AraC family transcriptional regulator with amidase-like domain</fullName>
    </submittedName>
</protein>
<keyword evidence="1" id="KW-0805">Transcription regulation</keyword>
<dbReference type="CDD" id="cd03137">
    <property type="entry name" value="GATase1_AraC_1"/>
    <property type="match status" value="1"/>
</dbReference>
<dbReference type="SUPFAM" id="SSF52317">
    <property type="entry name" value="Class I glutamine amidotransferase-like"/>
    <property type="match status" value="1"/>
</dbReference>
<dbReference type="Gene3D" id="3.40.50.880">
    <property type="match status" value="1"/>
</dbReference>
<proteinExistence type="predicted"/>
<dbReference type="InterPro" id="IPR009057">
    <property type="entry name" value="Homeodomain-like_sf"/>
</dbReference>
<keyword evidence="5" id="KW-1185">Reference proteome</keyword>
<evidence type="ECO:0000256" key="1">
    <source>
        <dbReference type="ARBA" id="ARBA00023015"/>
    </source>
</evidence>
<accession>A0A2T0KFV6</accession>
<organism evidence="4 5">
    <name type="scientific">Actinoplanes italicus</name>
    <dbReference type="NCBI Taxonomy" id="113567"/>
    <lineage>
        <taxon>Bacteria</taxon>
        <taxon>Bacillati</taxon>
        <taxon>Actinomycetota</taxon>
        <taxon>Actinomycetes</taxon>
        <taxon>Micromonosporales</taxon>
        <taxon>Micromonosporaceae</taxon>
        <taxon>Actinoplanes</taxon>
    </lineage>
</organism>
<dbReference type="EMBL" id="PVMZ01000005">
    <property type="protein sequence ID" value="PRX22244.1"/>
    <property type="molecule type" value="Genomic_DNA"/>
</dbReference>
<dbReference type="PANTHER" id="PTHR43130">
    <property type="entry name" value="ARAC-FAMILY TRANSCRIPTIONAL REGULATOR"/>
    <property type="match status" value="1"/>
</dbReference>
<reference evidence="4 5" key="1">
    <citation type="submission" date="2018-03" db="EMBL/GenBank/DDBJ databases">
        <title>Genomic Encyclopedia of Archaeal and Bacterial Type Strains, Phase II (KMG-II): from individual species to whole genera.</title>
        <authorList>
            <person name="Goeker M."/>
        </authorList>
    </citation>
    <scope>NUCLEOTIDE SEQUENCE [LARGE SCALE GENOMIC DNA]</scope>
    <source>
        <strain evidence="4 5">DSM 43146</strain>
    </source>
</reference>
<evidence type="ECO:0000259" key="3">
    <source>
        <dbReference type="PROSITE" id="PS01124"/>
    </source>
</evidence>
<feature type="domain" description="HTH araC/xylS-type" evidence="3">
    <location>
        <begin position="223"/>
        <end position="321"/>
    </location>
</feature>
<evidence type="ECO:0000313" key="4">
    <source>
        <dbReference type="EMBL" id="PRX22244.1"/>
    </source>
</evidence>
<dbReference type="Pfam" id="PF12833">
    <property type="entry name" value="HTH_18"/>
    <property type="match status" value="1"/>
</dbReference>
<dbReference type="GO" id="GO:0043565">
    <property type="term" value="F:sequence-specific DNA binding"/>
    <property type="evidence" value="ECO:0007669"/>
    <property type="project" value="InterPro"/>
</dbReference>
<dbReference type="PROSITE" id="PS01124">
    <property type="entry name" value="HTH_ARAC_FAMILY_2"/>
    <property type="match status" value="1"/>
</dbReference>
<keyword evidence="2" id="KW-0804">Transcription</keyword>
<dbReference type="GO" id="GO:0003700">
    <property type="term" value="F:DNA-binding transcription factor activity"/>
    <property type="evidence" value="ECO:0007669"/>
    <property type="project" value="InterPro"/>
</dbReference>
<dbReference type="SUPFAM" id="SSF46689">
    <property type="entry name" value="Homeodomain-like"/>
    <property type="match status" value="2"/>
</dbReference>
<dbReference type="InterPro" id="IPR029062">
    <property type="entry name" value="Class_I_gatase-like"/>
</dbReference>
<comment type="caution">
    <text evidence="4">The sequence shown here is derived from an EMBL/GenBank/DDBJ whole genome shotgun (WGS) entry which is preliminary data.</text>
</comment>